<comment type="similarity">
    <text evidence="2">Belongs to the histone-like Alba family.</text>
</comment>
<feature type="compositionally biased region" description="Basic and acidic residues" evidence="4">
    <location>
        <begin position="194"/>
        <end position="224"/>
    </location>
</feature>
<dbReference type="GO" id="GO:0001682">
    <property type="term" value="P:tRNA 5'-leader removal"/>
    <property type="evidence" value="ECO:0007669"/>
    <property type="project" value="TreeGrafter"/>
</dbReference>
<organism evidence="6 7">
    <name type="scientific">Ladona fulva</name>
    <name type="common">Scarce chaser dragonfly</name>
    <name type="synonym">Libellula fulva</name>
    <dbReference type="NCBI Taxonomy" id="123851"/>
    <lineage>
        <taxon>Eukaryota</taxon>
        <taxon>Metazoa</taxon>
        <taxon>Ecdysozoa</taxon>
        <taxon>Arthropoda</taxon>
        <taxon>Hexapoda</taxon>
        <taxon>Insecta</taxon>
        <taxon>Pterygota</taxon>
        <taxon>Palaeoptera</taxon>
        <taxon>Odonata</taxon>
        <taxon>Epiprocta</taxon>
        <taxon>Anisoptera</taxon>
        <taxon>Libelluloidea</taxon>
        <taxon>Libellulidae</taxon>
        <taxon>Ladona</taxon>
    </lineage>
</organism>
<evidence type="ECO:0000256" key="1">
    <source>
        <dbReference type="ARBA" id="ARBA00004123"/>
    </source>
</evidence>
<dbReference type="OrthoDB" id="424402at2759"/>
<evidence type="ECO:0000256" key="4">
    <source>
        <dbReference type="SAM" id="MobiDB-lite"/>
    </source>
</evidence>
<feature type="region of interest" description="Disordered" evidence="4">
    <location>
        <begin position="149"/>
        <end position="234"/>
    </location>
</feature>
<dbReference type="InterPro" id="IPR036882">
    <property type="entry name" value="Alba-like_dom_sf"/>
</dbReference>
<keyword evidence="7" id="KW-1185">Reference proteome</keyword>
<evidence type="ECO:0000313" key="6">
    <source>
        <dbReference type="EMBL" id="KAG8225872.1"/>
    </source>
</evidence>
<dbReference type="AlphaFoldDB" id="A0A8K0K070"/>
<evidence type="ECO:0000313" key="7">
    <source>
        <dbReference type="Proteomes" id="UP000792457"/>
    </source>
</evidence>
<dbReference type="InterPro" id="IPR002775">
    <property type="entry name" value="DNA/RNA-bd_Alba-like"/>
</dbReference>
<dbReference type="InterPro" id="IPR051958">
    <property type="entry name" value="Alba-like_NAB"/>
</dbReference>
<protein>
    <recommendedName>
        <fullName evidence="5">DNA/RNA-binding protein Alba-like domain-containing protein</fullName>
    </recommendedName>
</protein>
<dbReference type="Gene3D" id="3.30.110.20">
    <property type="entry name" value="Alba-like domain"/>
    <property type="match status" value="1"/>
</dbReference>
<dbReference type="GO" id="GO:0000172">
    <property type="term" value="C:ribonuclease MRP complex"/>
    <property type="evidence" value="ECO:0007669"/>
    <property type="project" value="TreeGrafter"/>
</dbReference>
<dbReference type="PANTHER" id="PTHR13516">
    <property type="entry name" value="RIBONUCLEASE P SUBUNIT P25"/>
    <property type="match status" value="1"/>
</dbReference>
<evidence type="ECO:0000259" key="5">
    <source>
        <dbReference type="Pfam" id="PF01918"/>
    </source>
</evidence>
<gene>
    <name evidence="6" type="ORF">J437_LFUL004802</name>
</gene>
<name>A0A8K0K070_LADFU</name>
<reference evidence="6" key="2">
    <citation type="submission" date="2017-10" db="EMBL/GenBank/DDBJ databases">
        <title>Ladona fulva Genome sequencing and assembly.</title>
        <authorList>
            <person name="Murali S."/>
            <person name="Richards S."/>
            <person name="Bandaranaike D."/>
            <person name="Bellair M."/>
            <person name="Blankenburg K."/>
            <person name="Chao H."/>
            <person name="Dinh H."/>
            <person name="Doddapaneni H."/>
            <person name="Dugan-Rocha S."/>
            <person name="Elkadiri S."/>
            <person name="Gnanaolivu R."/>
            <person name="Hernandez B."/>
            <person name="Skinner E."/>
            <person name="Javaid M."/>
            <person name="Lee S."/>
            <person name="Li M."/>
            <person name="Ming W."/>
            <person name="Munidasa M."/>
            <person name="Muniz J."/>
            <person name="Nguyen L."/>
            <person name="Hughes D."/>
            <person name="Osuji N."/>
            <person name="Pu L.-L."/>
            <person name="Puazo M."/>
            <person name="Qu C."/>
            <person name="Quiroz J."/>
            <person name="Raj R."/>
            <person name="Weissenberger G."/>
            <person name="Xin Y."/>
            <person name="Zou X."/>
            <person name="Han Y."/>
            <person name="Worley K."/>
            <person name="Muzny D."/>
            <person name="Gibbs R."/>
        </authorList>
    </citation>
    <scope>NUCLEOTIDE SEQUENCE</scope>
    <source>
        <strain evidence="6">Sampled in the wild</strain>
    </source>
</reference>
<comment type="caution">
    <text evidence="6">The sequence shown here is derived from an EMBL/GenBank/DDBJ whole genome shotgun (WGS) entry which is preliminary data.</text>
</comment>
<dbReference type="SUPFAM" id="SSF82704">
    <property type="entry name" value="AlbA-like"/>
    <property type="match status" value="1"/>
</dbReference>
<dbReference type="GO" id="GO:0003723">
    <property type="term" value="F:RNA binding"/>
    <property type="evidence" value="ECO:0007669"/>
    <property type="project" value="TreeGrafter"/>
</dbReference>
<dbReference type="PANTHER" id="PTHR13516:SF4">
    <property type="entry name" value="FI09323P"/>
    <property type="match status" value="1"/>
</dbReference>
<feature type="domain" description="DNA/RNA-binding protein Alba-like" evidence="5">
    <location>
        <begin position="50"/>
        <end position="110"/>
    </location>
</feature>
<evidence type="ECO:0000256" key="2">
    <source>
        <dbReference type="ARBA" id="ARBA00008018"/>
    </source>
</evidence>
<dbReference type="EMBL" id="KZ308255">
    <property type="protein sequence ID" value="KAG8225872.1"/>
    <property type="molecule type" value="Genomic_DNA"/>
</dbReference>
<dbReference type="Pfam" id="PF01918">
    <property type="entry name" value="Alba"/>
    <property type="match status" value="1"/>
</dbReference>
<proteinExistence type="inferred from homology"/>
<accession>A0A8K0K070</accession>
<dbReference type="Proteomes" id="UP000792457">
    <property type="component" value="Unassembled WGS sequence"/>
</dbReference>
<keyword evidence="3" id="KW-0539">Nucleus</keyword>
<sequence>MQSNQITATFAQVSKLYVFKMEKYTKGKCIEEPLERSRVPIDCLPETFLWMKVKPNSKLRNLLGLATNFLKDEQVVLWTGSGPAVIKAISCAEIMKRKFNNLHQITKLCFRKVTETWDPISDGLDELVVEREVPTIHILLSKDALDSNELGYQPPGDSKAFQGSGQNPKGKNSIHSGRARNYQPRQKKVTATGKEVKFNSKFDDPKRFTEQRDEKILKRKRESECEANNGSLKQ</sequence>
<evidence type="ECO:0000256" key="3">
    <source>
        <dbReference type="ARBA" id="ARBA00023242"/>
    </source>
</evidence>
<dbReference type="GO" id="GO:0005634">
    <property type="term" value="C:nucleus"/>
    <property type="evidence" value="ECO:0007669"/>
    <property type="project" value="UniProtKB-SubCell"/>
</dbReference>
<comment type="subcellular location">
    <subcellularLocation>
        <location evidence="1">Nucleus</location>
    </subcellularLocation>
</comment>
<feature type="compositionally biased region" description="Polar residues" evidence="4">
    <location>
        <begin position="161"/>
        <end position="175"/>
    </location>
</feature>
<reference evidence="6" key="1">
    <citation type="submission" date="2013-04" db="EMBL/GenBank/DDBJ databases">
        <authorList>
            <person name="Qu J."/>
            <person name="Murali S.C."/>
            <person name="Bandaranaike D."/>
            <person name="Bellair M."/>
            <person name="Blankenburg K."/>
            <person name="Chao H."/>
            <person name="Dinh H."/>
            <person name="Doddapaneni H."/>
            <person name="Downs B."/>
            <person name="Dugan-Rocha S."/>
            <person name="Elkadiri S."/>
            <person name="Gnanaolivu R.D."/>
            <person name="Hernandez B."/>
            <person name="Javaid M."/>
            <person name="Jayaseelan J.C."/>
            <person name="Lee S."/>
            <person name="Li M."/>
            <person name="Ming W."/>
            <person name="Munidasa M."/>
            <person name="Muniz J."/>
            <person name="Nguyen L."/>
            <person name="Ongeri F."/>
            <person name="Osuji N."/>
            <person name="Pu L.-L."/>
            <person name="Puazo M."/>
            <person name="Qu C."/>
            <person name="Quiroz J."/>
            <person name="Raj R."/>
            <person name="Weissenberger G."/>
            <person name="Xin Y."/>
            <person name="Zou X."/>
            <person name="Han Y."/>
            <person name="Richards S."/>
            <person name="Worley K."/>
            <person name="Muzny D."/>
            <person name="Gibbs R."/>
        </authorList>
    </citation>
    <scope>NUCLEOTIDE SEQUENCE</scope>
    <source>
        <strain evidence="6">Sampled in the wild</strain>
    </source>
</reference>